<dbReference type="GO" id="GO:0008526">
    <property type="term" value="F:phosphatidylinositol transfer activity"/>
    <property type="evidence" value="ECO:0007669"/>
    <property type="project" value="TreeGrafter"/>
</dbReference>
<proteinExistence type="predicted"/>
<dbReference type="Proteomes" id="UP000269721">
    <property type="component" value="Unassembled WGS sequence"/>
</dbReference>
<evidence type="ECO:0008006" key="3">
    <source>
        <dbReference type="Google" id="ProtNLM"/>
    </source>
</evidence>
<dbReference type="InterPro" id="IPR036865">
    <property type="entry name" value="CRAL-TRIO_dom_sf"/>
</dbReference>
<reference evidence="2" key="1">
    <citation type="journal article" date="2018" name="Nat. Microbiol.">
        <title>Leveraging single-cell genomics to expand the fungal tree of life.</title>
        <authorList>
            <person name="Ahrendt S.R."/>
            <person name="Quandt C.A."/>
            <person name="Ciobanu D."/>
            <person name="Clum A."/>
            <person name="Salamov A."/>
            <person name="Andreopoulos B."/>
            <person name="Cheng J.F."/>
            <person name="Woyke T."/>
            <person name="Pelin A."/>
            <person name="Henrissat B."/>
            <person name="Reynolds N.K."/>
            <person name="Benny G.L."/>
            <person name="Smith M.E."/>
            <person name="James T.Y."/>
            <person name="Grigoriev I.V."/>
        </authorList>
    </citation>
    <scope>NUCLEOTIDE SEQUENCE [LARGE SCALE GENOMIC DNA]</scope>
</reference>
<sequence>MSFWPAAAPPLVPGCGAFSELPPSVCSRRGGVSVDARVLINVAVVPPDCQTGGRCLCGGHGREEHPIPRASAECPDCHPTWAYSWSKRQILEEGEAEPLLQAGFASPHLTGVEPDWKTWAIVPAARGGGSETEWKEGAGEVLIQIPPQMGKATQHSDSIAKGINVSSPIPPTLSQKMPEANISRTYGTAEGFEEFEDRLGTDARFAGLGAEKLSAWWRIAFYDTHRGNLDSALKAVERTLKWRMEYNWDSLETEDFSEEIKSGKLVFRGKDKEGNPILNWRLCRHKASATPEELERNVRFIAWTMAKGIREGSV</sequence>
<accession>A0A4P9VW00</accession>
<protein>
    <recommendedName>
        <fullName evidence="3">CRAL/TRIO N-terminal domain-containing protein</fullName>
    </recommendedName>
</protein>
<dbReference type="PANTHER" id="PTHR45824">
    <property type="entry name" value="GH16843P"/>
    <property type="match status" value="1"/>
</dbReference>
<keyword evidence="2" id="KW-1185">Reference proteome</keyword>
<dbReference type="PANTHER" id="PTHR45824:SF29">
    <property type="entry name" value="GH16843P"/>
    <property type="match status" value="1"/>
</dbReference>
<evidence type="ECO:0000313" key="1">
    <source>
        <dbReference type="EMBL" id="RKO83025.1"/>
    </source>
</evidence>
<dbReference type="EMBL" id="ML001764">
    <property type="protein sequence ID" value="RKO83025.1"/>
    <property type="molecule type" value="Genomic_DNA"/>
</dbReference>
<dbReference type="Gene3D" id="3.40.525.10">
    <property type="entry name" value="CRAL-TRIO lipid binding domain"/>
    <property type="match status" value="1"/>
</dbReference>
<dbReference type="OrthoDB" id="75724at2759"/>
<name>A0A4P9VW00_9FUNG</name>
<dbReference type="InterPro" id="IPR052578">
    <property type="entry name" value="PI_Transfer_CRAL-TRIO"/>
</dbReference>
<evidence type="ECO:0000313" key="2">
    <source>
        <dbReference type="Proteomes" id="UP000269721"/>
    </source>
</evidence>
<dbReference type="AlphaFoldDB" id="A0A4P9VW00"/>
<organism evidence="1 2">
    <name type="scientific">Blyttiomyces helicus</name>
    <dbReference type="NCBI Taxonomy" id="388810"/>
    <lineage>
        <taxon>Eukaryota</taxon>
        <taxon>Fungi</taxon>
        <taxon>Fungi incertae sedis</taxon>
        <taxon>Chytridiomycota</taxon>
        <taxon>Chytridiomycota incertae sedis</taxon>
        <taxon>Chytridiomycetes</taxon>
        <taxon>Chytridiomycetes incertae sedis</taxon>
        <taxon>Blyttiomyces</taxon>
    </lineage>
</organism>
<gene>
    <name evidence="1" type="ORF">BDK51DRAFT_50359</name>
</gene>